<name>A0A0R0D9W4_9GAMM</name>
<accession>A0A0R0D9W4</accession>
<evidence type="ECO:0000313" key="1">
    <source>
        <dbReference type="EMBL" id="KRG79193.1"/>
    </source>
</evidence>
<dbReference type="AlphaFoldDB" id="A0A0R0D9W4"/>
<sequence>MLRRAPFSPRRRALLALVVLVLAWLGWSWWAGMAITAGLDRAQMDWDGDGVTTQAELWQAVHAVRVVKTEDGNRHCQQFSWTADDEVIRVDCSTVLQAAP</sequence>
<dbReference type="OrthoDB" id="5988095at2"/>
<dbReference type="EMBL" id="LDJM01000006">
    <property type="protein sequence ID" value="KRG79193.1"/>
    <property type="molecule type" value="Genomic_DNA"/>
</dbReference>
<dbReference type="STRING" id="336566.ABB30_01985"/>
<dbReference type="Proteomes" id="UP000050956">
    <property type="component" value="Unassembled WGS sequence"/>
</dbReference>
<proteinExistence type="predicted"/>
<protein>
    <submittedName>
        <fullName evidence="1">Membrane protein</fullName>
    </submittedName>
</protein>
<keyword evidence="2" id="KW-1185">Reference proteome</keyword>
<comment type="caution">
    <text evidence="1">The sequence shown here is derived from an EMBL/GenBank/DDBJ whole genome shotgun (WGS) entry which is preliminary data.</text>
</comment>
<gene>
    <name evidence="1" type="ORF">ABB30_01985</name>
</gene>
<dbReference type="RefSeq" id="WP_057636626.1">
    <property type="nucleotide sequence ID" value="NZ_LDJM01000006.1"/>
</dbReference>
<organism evidence="1 2">
    <name type="scientific">Stenotrophomonas ginsengisoli</name>
    <dbReference type="NCBI Taxonomy" id="336566"/>
    <lineage>
        <taxon>Bacteria</taxon>
        <taxon>Pseudomonadati</taxon>
        <taxon>Pseudomonadota</taxon>
        <taxon>Gammaproteobacteria</taxon>
        <taxon>Lysobacterales</taxon>
        <taxon>Lysobacteraceae</taxon>
        <taxon>Stenotrophomonas</taxon>
    </lineage>
</organism>
<dbReference type="PATRIC" id="fig|336566.3.peg.2765"/>
<evidence type="ECO:0000313" key="2">
    <source>
        <dbReference type="Proteomes" id="UP000050956"/>
    </source>
</evidence>
<reference evidence="1 2" key="1">
    <citation type="submission" date="2015-05" db="EMBL/GenBank/DDBJ databases">
        <title>Genome sequencing and analysis of members of genus Stenotrophomonas.</title>
        <authorList>
            <person name="Patil P.P."/>
            <person name="Midha S."/>
            <person name="Patil P.B."/>
        </authorList>
    </citation>
    <scope>NUCLEOTIDE SEQUENCE [LARGE SCALE GENOMIC DNA]</scope>
    <source>
        <strain evidence="1 2">DSM 24757</strain>
    </source>
</reference>